<dbReference type="CDD" id="cd07521">
    <property type="entry name" value="HAD_FCP1-like"/>
    <property type="match status" value="1"/>
</dbReference>
<dbReference type="OMA" id="FKMLRTW"/>
<dbReference type="NCBIfam" id="TIGR02251">
    <property type="entry name" value="HIF-SF_euk"/>
    <property type="match status" value="1"/>
</dbReference>
<protein>
    <recommendedName>
        <fullName evidence="2">FCP1 homology domain-containing protein</fullName>
    </recommendedName>
</protein>
<dbReference type="Proteomes" id="UP000688137">
    <property type="component" value="Unassembled WGS sequence"/>
</dbReference>
<dbReference type="EMBL" id="CAJJDM010000049">
    <property type="protein sequence ID" value="CAD8072347.1"/>
    <property type="molecule type" value="Genomic_DNA"/>
</dbReference>
<feature type="domain" description="FCP1 homology" evidence="2">
    <location>
        <begin position="484"/>
        <end position="645"/>
    </location>
</feature>
<dbReference type="Pfam" id="PF03031">
    <property type="entry name" value="NIF"/>
    <property type="match status" value="1"/>
</dbReference>
<dbReference type="InterPro" id="IPR050365">
    <property type="entry name" value="TIM50"/>
</dbReference>
<dbReference type="AlphaFoldDB" id="A0A8S1LXW4"/>
<dbReference type="PANTHER" id="PTHR12210">
    <property type="entry name" value="DULLARD PROTEIN PHOSPHATASE"/>
    <property type="match status" value="1"/>
</dbReference>
<evidence type="ECO:0000313" key="3">
    <source>
        <dbReference type="EMBL" id="CAD8072347.1"/>
    </source>
</evidence>
<gene>
    <name evidence="3" type="ORF">PPRIM_AZ9-3.1.T0490078</name>
</gene>
<feature type="region of interest" description="Disordered" evidence="1">
    <location>
        <begin position="185"/>
        <end position="209"/>
    </location>
</feature>
<feature type="region of interest" description="Disordered" evidence="1">
    <location>
        <begin position="338"/>
        <end position="372"/>
    </location>
</feature>
<dbReference type="FunFam" id="3.40.50.1000:FF:000121">
    <property type="entry name" value="Uncharacterized protein"/>
    <property type="match status" value="1"/>
</dbReference>
<comment type="caution">
    <text evidence="3">The sequence shown here is derived from an EMBL/GenBank/DDBJ whole genome shotgun (WGS) entry which is preliminary data.</text>
</comment>
<dbReference type="PROSITE" id="PS50969">
    <property type="entry name" value="FCP1"/>
    <property type="match status" value="1"/>
</dbReference>
<proteinExistence type="predicted"/>
<evidence type="ECO:0000259" key="2">
    <source>
        <dbReference type="PROSITE" id="PS50969"/>
    </source>
</evidence>
<sequence length="684" mass="79869">MDHKQKNQMKSQCYLHGYPPDCQYQLQDLYNLIRDDEDSITLERIFKMLRTWQYEVPFSNLCLLLRKANQVCHQNAKNYLNEVAFHQLLHNPDIQKLFKPKNDEIYSTPPTIEGLFKRMGEQIERKRLHEKLKREGISNKEKFNFMLQLLQVGSPRKEKECSITIEKTKSVRKVIDDDFNFIKEQKKSKRKAESMQDPQNPPKFTKLPNTIFHAPTSRIRQLHYRMMQQMEDTQQDHNVKKLSNIIHKSQVTLNLKYMKQQRYQMDFNLSKSNLLQKIQPNREQSAKKLSNSEVNAAIQKYFQMLKKKEGKSPSPIISQTQSSKILSQLVTKVSPSLDINVPIKPPTPSGTQSYRPLSEKKPHHRPQQSMGQSKDLILQKLQTALFQKPKTQSQQVTPKSGGKGSVSVNKYFESTKKQQGESHEYYLSKVKVAFSKPLKDDYFSRMYREHFFQTYQGICVASYLQPVDPNDLQNKKVKLKQKECYKNKITIVFDLDETLVHCNESLVIPSDLILSIQVSPQETIKAGINIRPGAVKLLELLVNDFELVIFTASHPCYAQKVIEHLDPQKTLFSHSLYRDNCIMTTGGMYTKDLRIFDRPLSQLVLVDNASYSYAWQLDNGIPIVPFYDNKEDRELESLLKYLKGMQGCKDVREYNRNHLRLQYFQDPSGAGMVFEKLFQQKMEI</sequence>
<dbReference type="GO" id="GO:0016791">
    <property type="term" value="F:phosphatase activity"/>
    <property type="evidence" value="ECO:0007669"/>
    <property type="project" value="InterPro"/>
</dbReference>
<dbReference type="InterPro" id="IPR004274">
    <property type="entry name" value="FCP1_dom"/>
</dbReference>
<keyword evidence="4" id="KW-1185">Reference proteome</keyword>
<accession>A0A8S1LXW4</accession>
<dbReference type="SMART" id="SM00577">
    <property type="entry name" value="CPDc"/>
    <property type="match status" value="1"/>
</dbReference>
<evidence type="ECO:0000313" key="4">
    <source>
        <dbReference type="Proteomes" id="UP000688137"/>
    </source>
</evidence>
<evidence type="ECO:0000256" key="1">
    <source>
        <dbReference type="SAM" id="MobiDB-lite"/>
    </source>
</evidence>
<dbReference type="InterPro" id="IPR011948">
    <property type="entry name" value="Dullard_phosphatase"/>
</dbReference>
<organism evidence="3 4">
    <name type="scientific">Paramecium primaurelia</name>
    <dbReference type="NCBI Taxonomy" id="5886"/>
    <lineage>
        <taxon>Eukaryota</taxon>
        <taxon>Sar</taxon>
        <taxon>Alveolata</taxon>
        <taxon>Ciliophora</taxon>
        <taxon>Intramacronucleata</taxon>
        <taxon>Oligohymenophorea</taxon>
        <taxon>Peniculida</taxon>
        <taxon>Parameciidae</taxon>
        <taxon>Paramecium</taxon>
    </lineage>
</organism>
<reference evidence="3" key="1">
    <citation type="submission" date="2021-01" db="EMBL/GenBank/DDBJ databases">
        <authorList>
            <consortium name="Genoscope - CEA"/>
            <person name="William W."/>
        </authorList>
    </citation>
    <scope>NUCLEOTIDE SEQUENCE</scope>
</reference>
<name>A0A8S1LXW4_PARPR</name>